<dbReference type="RefSeq" id="WP_378610560.1">
    <property type="nucleotide sequence ID" value="NZ_JBHSAX010000003.1"/>
</dbReference>
<gene>
    <name evidence="4" type="ORF">ACFO0B_02155</name>
</gene>
<dbReference type="PANTHER" id="PTHR30055">
    <property type="entry name" value="HTH-TYPE TRANSCRIPTIONAL REGULATOR RUTR"/>
    <property type="match status" value="1"/>
</dbReference>
<feature type="domain" description="HTH tetR-type" evidence="3">
    <location>
        <begin position="15"/>
        <end position="75"/>
    </location>
</feature>
<dbReference type="Proteomes" id="UP001595696">
    <property type="component" value="Unassembled WGS sequence"/>
</dbReference>
<dbReference type="EMBL" id="JBHSAX010000003">
    <property type="protein sequence ID" value="MFC3960788.1"/>
    <property type="molecule type" value="Genomic_DNA"/>
</dbReference>
<dbReference type="PANTHER" id="PTHR30055:SF237">
    <property type="entry name" value="TRANSCRIPTIONAL REPRESSOR MCE3R"/>
    <property type="match status" value="1"/>
</dbReference>
<proteinExistence type="predicted"/>
<dbReference type="PROSITE" id="PS50977">
    <property type="entry name" value="HTH_TETR_2"/>
    <property type="match status" value="2"/>
</dbReference>
<evidence type="ECO:0000313" key="5">
    <source>
        <dbReference type="Proteomes" id="UP001595696"/>
    </source>
</evidence>
<organism evidence="4 5">
    <name type="scientific">Nocardia jiangsuensis</name>
    <dbReference type="NCBI Taxonomy" id="1691563"/>
    <lineage>
        <taxon>Bacteria</taxon>
        <taxon>Bacillati</taxon>
        <taxon>Actinomycetota</taxon>
        <taxon>Actinomycetes</taxon>
        <taxon>Mycobacteriales</taxon>
        <taxon>Nocardiaceae</taxon>
        <taxon>Nocardia</taxon>
    </lineage>
</organism>
<protein>
    <submittedName>
        <fullName evidence="4">TetR/AcrR family transcriptional regulator</fullName>
    </submittedName>
</protein>
<dbReference type="Pfam" id="PF00440">
    <property type="entry name" value="TetR_N"/>
    <property type="match status" value="2"/>
</dbReference>
<evidence type="ECO:0000313" key="4">
    <source>
        <dbReference type="EMBL" id="MFC3960788.1"/>
    </source>
</evidence>
<accession>A0ABV8DL78</accession>
<dbReference type="Gene3D" id="1.10.357.10">
    <property type="entry name" value="Tetracycline Repressor, domain 2"/>
    <property type="match status" value="2"/>
</dbReference>
<feature type="domain" description="HTH tetR-type" evidence="3">
    <location>
        <begin position="214"/>
        <end position="274"/>
    </location>
</feature>
<dbReference type="Gene3D" id="1.10.10.60">
    <property type="entry name" value="Homeodomain-like"/>
    <property type="match status" value="2"/>
</dbReference>
<evidence type="ECO:0000256" key="2">
    <source>
        <dbReference type="PROSITE-ProRule" id="PRU00335"/>
    </source>
</evidence>
<feature type="DNA-binding region" description="H-T-H motif" evidence="2">
    <location>
        <begin position="38"/>
        <end position="57"/>
    </location>
</feature>
<dbReference type="InterPro" id="IPR001647">
    <property type="entry name" value="HTH_TetR"/>
</dbReference>
<sequence length="399" mass="43006">MARPADTAPAPARRGRRADQIAAAAGELFRTLGYQNVGIDQIGAAVGLTGPAVYRHFKGKNAILVAALMRQVAMVDELAIRADTAGGTPRQRFDLLLDGLGDLTAHHDEATLWRREQRHLEPAQRAVFEENFVQVTARIADGIRGIRPELPAPDAELLGFAVLTMYSNTSGIRGTLTAERLRELQSAIARAIAACELPAATEPPPPATAPRLPAGRRERILAAATELFDERGFYDVRIDDIAAGAEMSVSTLYQYASSKTEVLRAILHRGAEGLLYVTAETLAAVSDPAEVLDALIAGYIRQTLGMHGRIMRILAADLLYLPEQEQTALRETQREYVAEWVQAILARSEGLAAEDARALALAAIGVLTDISQHPRLRARPGVATKLAAIARAAVLTRIG</sequence>
<feature type="DNA-binding region" description="H-T-H motif" evidence="2">
    <location>
        <begin position="237"/>
        <end position="256"/>
    </location>
</feature>
<reference evidence="5" key="1">
    <citation type="journal article" date="2019" name="Int. J. Syst. Evol. Microbiol.">
        <title>The Global Catalogue of Microorganisms (GCM) 10K type strain sequencing project: providing services to taxonomists for standard genome sequencing and annotation.</title>
        <authorList>
            <consortium name="The Broad Institute Genomics Platform"/>
            <consortium name="The Broad Institute Genome Sequencing Center for Infectious Disease"/>
            <person name="Wu L."/>
            <person name="Ma J."/>
        </authorList>
    </citation>
    <scope>NUCLEOTIDE SEQUENCE [LARGE SCALE GENOMIC DNA]</scope>
    <source>
        <strain evidence="5">CGMCC 4.7330</strain>
    </source>
</reference>
<evidence type="ECO:0000256" key="1">
    <source>
        <dbReference type="ARBA" id="ARBA00023125"/>
    </source>
</evidence>
<keyword evidence="5" id="KW-1185">Reference proteome</keyword>
<evidence type="ECO:0000259" key="3">
    <source>
        <dbReference type="PROSITE" id="PS50977"/>
    </source>
</evidence>
<dbReference type="InterPro" id="IPR009057">
    <property type="entry name" value="Homeodomain-like_sf"/>
</dbReference>
<name>A0ABV8DL78_9NOCA</name>
<keyword evidence="1 2" id="KW-0238">DNA-binding</keyword>
<dbReference type="SUPFAM" id="SSF46689">
    <property type="entry name" value="Homeodomain-like"/>
    <property type="match status" value="2"/>
</dbReference>
<dbReference type="PRINTS" id="PR00455">
    <property type="entry name" value="HTHTETR"/>
</dbReference>
<dbReference type="InterPro" id="IPR050109">
    <property type="entry name" value="HTH-type_TetR-like_transc_reg"/>
</dbReference>
<comment type="caution">
    <text evidence="4">The sequence shown here is derived from an EMBL/GenBank/DDBJ whole genome shotgun (WGS) entry which is preliminary data.</text>
</comment>